<evidence type="ECO:0000313" key="2">
    <source>
        <dbReference type="Proteomes" id="UP000464754"/>
    </source>
</evidence>
<dbReference type="Pfam" id="PF08282">
    <property type="entry name" value="Hydrolase_3"/>
    <property type="match status" value="1"/>
</dbReference>
<dbReference type="NCBIfam" id="TIGR00099">
    <property type="entry name" value="Cof-subfamily"/>
    <property type="match status" value="1"/>
</dbReference>
<dbReference type="SUPFAM" id="SSF56784">
    <property type="entry name" value="HAD-like"/>
    <property type="match status" value="1"/>
</dbReference>
<dbReference type="Proteomes" id="UP000464754">
    <property type="component" value="Chromosome"/>
</dbReference>
<dbReference type="PROSITE" id="PS01228">
    <property type="entry name" value="COF_1"/>
    <property type="match status" value="1"/>
</dbReference>
<dbReference type="InterPro" id="IPR023214">
    <property type="entry name" value="HAD_sf"/>
</dbReference>
<dbReference type="KEGG" id="aarg:Aargi30884_17810"/>
<gene>
    <name evidence="1" type="ORF">Aargi30884_17810</name>
</gene>
<sequence length="278" mass="31911">MIKLFASDLDGTLLNELHESDEVIFNSIQQVLNKNLYFTIATGRDLNGSLRNIGFETLPIYKICMNGAFIAAPNKEILYKKEIDKAFLKEILTQFPNIHFDCISIDHTYVQGTKKEYIQHFYSSNIWKNLHFSKEILEGFISSHKFECSLEEILSKDILKLNCRVHDEETRIRLDNFLENHKDCVTNAPFEKGAYEITDISVNKGNAVKILADYLNINHQEVAVYGDGGNDLEMLQMFEYSYATENACEEAKQYAKEIIGHCKDHAVPLHIIKTLSNC</sequence>
<dbReference type="PANTHER" id="PTHR10000:SF8">
    <property type="entry name" value="HAD SUPERFAMILY HYDROLASE-LIKE, TYPE 3"/>
    <property type="match status" value="1"/>
</dbReference>
<dbReference type="Gene3D" id="3.40.50.1000">
    <property type="entry name" value="HAD superfamily/HAD-like"/>
    <property type="match status" value="1"/>
</dbReference>
<dbReference type="GO" id="GO:0000287">
    <property type="term" value="F:magnesium ion binding"/>
    <property type="evidence" value="ECO:0007669"/>
    <property type="project" value="TreeGrafter"/>
</dbReference>
<dbReference type="RefSeq" id="WP_157964988.1">
    <property type="nucleotide sequence ID" value="NZ_AP019695.1"/>
</dbReference>
<dbReference type="NCBIfam" id="TIGR01484">
    <property type="entry name" value="HAD-SF-IIB"/>
    <property type="match status" value="1"/>
</dbReference>
<dbReference type="InterPro" id="IPR000150">
    <property type="entry name" value="Cof"/>
</dbReference>
<reference evidence="2" key="1">
    <citation type="submission" date="2019-05" db="EMBL/GenBank/DDBJ databases">
        <title>Complete genome sequencing of Absiella argi strain JCM 30884.</title>
        <authorList>
            <person name="Sakamoto M."/>
            <person name="Murakami T."/>
            <person name="Mori H."/>
        </authorList>
    </citation>
    <scope>NUCLEOTIDE SEQUENCE [LARGE SCALE GENOMIC DNA]</scope>
    <source>
        <strain evidence="2">JCM 30884</strain>
    </source>
</reference>
<dbReference type="InterPro" id="IPR036412">
    <property type="entry name" value="HAD-like_sf"/>
</dbReference>
<keyword evidence="2" id="KW-1185">Reference proteome</keyword>
<dbReference type="AlphaFoldDB" id="A0A6N4TJ53"/>
<dbReference type="GO" id="GO:0005829">
    <property type="term" value="C:cytosol"/>
    <property type="evidence" value="ECO:0007669"/>
    <property type="project" value="TreeGrafter"/>
</dbReference>
<protein>
    <submittedName>
        <fullName evidence="1">Hydrolase</fullName>
    </submittedName>
</protein>
<dbReference type="GO" id="GO:0016791">
    <property type="term" value="F:phosphatase activity"/>
    <property type="evidence" value="ECO:0007669"/>
    <property type="project" value="TreeGrafter"/>
</dbReference>
<dbReference type="Gene3D" id="3.30.1240.10">
    <property type="match status" value="1"/>
</dbReference>
<name>A0A6N4TJ53_9FIRM</name>
<dbReference type="PANTHER" id="PTHR10000">
    <property type="entry name" value="PHOSPHOSERINE PHOSPHATASE"/>
    <property type="match status" value="1"/>
</dbReference>
<proteinExistence type="predicted"/>
<dbReference type="InterPro" id="IPR006379">
    <property type="entry name" value="HAD-SF_hydro_IIB"/>
</dbReference>
<organism evidence="1 2">
    <name type="scientific">Amedibacterium intestinale</name>
    <dbReference type="NCBI Taxonomy" id="2583452"/>
    <lineage>
        <taxon>Bacteria</taxon>
        <taxon>Bacillati</taxon>
        <taxon>Bacillota</taxon>
        <taxon>Erysipelotrichia</taxon>
        <taxon>Erysipelotrichales</taxon>
        <taxon>Erysipelotrichaceae</taxon>
        <taxon>Amedibacterium</taxon>
    </lineage>
</organism>
<dbReference type="EMBL" id="AP019695">
    <property type="protein sequence ID" value="BBK22878.1"/>
    <property type="molecule type" value="Genomic_DNA"/>
</dbReference>
<evidence type="ECO:0000313" key="1">
    <source>
        <dbReference type="EMBL" id="BBK22878.1"/>
    </source>
</evidence>
<accession>A0A6N4TJ53</accession>
<keyword evidence="1" id="KW-0378">Hydrolase</keyword>